<organism evidence="2 3">
    <name type="scientific">Ilyodon furcidens</name>
    <name type="common">goldbreast splitfin</name>
    <dbReference type="NCBI Taxonomy" id="33524"/>
    <lineage>
        <taxon>Eukaryota</taxon>
        <taxon>Metazoa</taxon>
        <taxon>Chordata</taxon>
        <taxon>Craniata</taxon>
        <taxon>Vertebrata</taxon>
        <taxon>Euteleostomi</taxon>
        <taxon>Actinopterygii</taxon>
        <taxon>Neopterygii</taxon>
        <taxon>Teleostei</taxon>
        <taxon>Neoteleostei</taxon>
        <taxon>Acanthomorphata</taxon>
        <taxon>Ovalentaria</taxon>
        <taxon>Atherinomorphae</taxon>
        <taxon>Cyprinodontiformes</taxon>
        <taxon>Goodeidae</taxon>
        <taxon>Ilyodon</taxon>
    </lineage>
</organism>
<keyword evidence="3" id="KW-1185">Reference proteome</keyword>
<gene>
    <name evidence="2" type="ORF">ILYODFUR_002711</name>
</gene>
<accession>A0ABV0SIU9</accession>
<protein>
    <submittedName>
        <fullName evidence="2">Uncharacterized protein</fullName>
    </submittedName>
</protein>
<dbReference type="Proteomes" id="UP001482620">
    <property type="component" value="Unassembled WGS sequence"/>
</dbReference>
<evidence type="ECO:0000313" key="2">
    <source>
        <dbReference type="EMBL" id="MEQ2220175.1"/>
    </source>
</evidence>
<reference evidence="2 3" key="1">
    <citation type="submission" date="2021-06" db="EMBL/GenBank/DDBJ databases">
        <authorList>
            <person name="Palmer J.M."/>
        </authorList>
    </citation>
    <scope>NUCLEOTIDE SEQUENCE [LARGE SCALE GENOMIC DNA]</scope>
    <source>
        <strain evidence="3">if_2019</strain>
        <tissue evidence="2">Muscle</tissue>
    </source>
</reference>
<feature type="compositionally biased region" description="Basic and acidic residues" evidence="1">
    <location>
        <begin position="62"/>
        <end position="72"/>
    </location>
</feature>
<feature type="region of interest" description="Disordered" evidence="1">
    <location>
        <begin position="56"/>
        <end position="79"/>
    </location>
</feature>
<proteinExistence type="predicted"/>
<dbReference type="EMBL" id="JAHRIQ010000131">
    <property type="protein sequence ID" value="MEQ2220175.1"/>
    <property type="molecule type" value="Genomic_DNA"/>
</dbReference>
<name>A0ABV0SIU9_9TELE</name>
<evidence type="ECO:0000256" key="1">
    <source>
        <dbReference type="SAM" id="MobiDB-lite"/>
    </source>
</evidence>
<sequence length="92" mass="10002">MAVSEATRSGRNLPEQSAASRCRLIVCESSGRGGRVPALPEWKQISSLGLVLSRESISTETEQAKNPEREEGGGLEPTAEQVYLCLTEKKKQ</sequence>
<comment type="caution">
    <text evidence="2">The sequence shown here is derived from an EMBL/GenBank/DDBJ whole genome shotgun (WGS) entry which is preliminary data.</text>
</comment>
<evidence type="ECO:0000313" key="3">
    <source>
        <dbReference type="Proteomes" id="UP001482620"/>
    </source>
</evidence>